<gene>
    <name evidence="2" type="ORF">BDA99DRAFT_566819</name>
</gene>
<keyword evidence="3" id="KW-1185">Reference proteome</keyword>
<dbReference type="Proteomes" id="UP001209540">
    <property type="component" value="Unassembled WGS sequence"/>
</dbReference>
<accession>A0AAD5P709</accession>
<proteinExistence type="predicted"/>
<evidence type="ECO:0000313" key="2">
    <source>
        <dbReference type="EMBL" id="KAI9243182.1"/>
    </source>
</evidence>
<evidence type="ECO:0000313" key="3">
    <source>
        <dbReference type="Proteomes" id="UP001209540"/>
    </source>
</evidence>
<feature type="compositionally biased region" description="Polar residues" evidence="1">
    <location>
        <begin position="64"/>
        <end position="78"/>
    </location>
</feature>
<feature type="region of interest" description="Disordered" evidence="1">
    <location>
        <begin position="64"/>
        <end position="109"/>
    </location>
</feature>
<reference evidence="2" key="2">
    <citation type="submission" date="2023-02" db="EMBL/GenBank/DDBJ databases">
        <authorList>
            <consortium name="DOE Joint Genome Institute"/>
            <person name="Mondo S.J."/>
            <person name="Chang Y."/>
            <person name="Wang Y."/>
            <person name="Ahrendt S."/>
            <person name="Andreopoulos W."/>
            <person name="Barry K."/>
            <person name="Beard J."/>
            <person name="Benny G.L."/>
            <person name="Blankenship S."/>
            <person name="Bonito G."/>
            <person name="Cuomo C."/>
            <person name="Desiro A."/>
            <person name="Gervers K.A."/>
            <person name="Hundley H."/>
            <person name="Kuo A."/>
            <person name="LaButti K."/>
            <person name="Lang B.F."/>
            <person name="Lipzen A."/>
            <person name="O'Donnell K."/>
            <person name="Pangilinan J."/>
            <person name="Reynolds N."/>
            <person name="Sandor L."/>
            <person name="Smith M.W."/>
            <person name="Tsang A."/>
            <person name="Grigoriev I.V."/>
            <person name="Stajich J.E."/>
            <person name="Spatafora J.W."/>
        </authorList>
    </citation>
    <scope>NUCLEOTIDE SEQUENCE</scope>
    <source>
        <strain evidence="2">RSA 2281</strain>
    </source>
</reference>
<feature type="compositionally biased region" description="Basic and acidic residues" evidence="1">
    <location>
        <begin position="82"/>
        <end position="91"/>
    </location>
</feature>
<organism evidence="2 3">
    <name type="scientific">Phascolomyces articulosus</name>
    <dbReference type="NCBI Taxonomy" id="60185"/>
    <lineage>
        <taxon>Eukaryota</taxon>
        <taxon>Fungi</taxon>
        <taxon>Fungi incertae sedis</taxon>
        <taxon>Mucoromycota</taxon>
        <taxon>Mucoromycotina</taxon>
        <taxon>Mucoromycetes</taxon>
        <taxon>Mucorales</taxon>
        <taxon>Lichtheimiaceae</taxon>
        <taxon>Phascolomyces</taxon>
    </lineage>
</organism>
<comment type="caution">
    <text evidence="2">The sequence shown here is derived from an EMBL/GenBank/DDBJ whole genome shotgun (WGS) entry which is preliminary data.</text>
</comment>
<reference evidence="2" key="1">
    <citation type="journal article" date="2022" name="IScience">
        <title>Evolution of zygomycete secretomes and the origins of terrestrial fungal ecologies.</title>
        <authorList>
            <person name="Chang Y."/>
            <person name="Wang Y."/>
            <person name="Mondo S."/>
            <person name="Ahrendt S."/>
            <person name="Andreopoulos W."/>
            <person name="Barry K."/>
            <person name="Beard J."/>
            <person name="Benny G.L."/>
            <person name="Blankenship S."/>
            <person name="Bonito G."/>
            <person name="Cuomo C."/>
            <person name="Desiro A."/>
            <person name="Gervers K.A."/>
            <person name="Hundley H."/>
            <person name="Kuo A."/>
            <person name="LaButti K."/>
            <person name="Lang B.F."/>
            <person name="Lipzen A."/>
            <person name="O'Donnell K."/>
            <person name="Pangilinan J."/>
            <person name="Reynolds N."/>
            <person name="Sandor L."/>
            <person name="Smith M.E."/>
            <person name="Tsang A."/>
            <person name="Grigoriev I.V."/>
            <person name="Stajich J.E."/>
            <person name="Spatafora J.W."/>
        </authorList>
    </citation>
    <scope>NUCLEOTIDE SEQUENCE</scope>
    <source>
        <strain evidence="2">RSA 2281</strain>
    </source>
</reference>
<dbReference type="AlphaFoldDB" id="A0AAD5P709"/>
<protein>
    <submittedName>
        <fullName evidence="2">Uncharacterized protein</fullName>
    </submittedName>
</protein>
<feature type="region of interest" description="Disordered" evidence="1">
    <location>
        <begin position="16"/>
        <end position="36"/>
    </location>
</feature>
<dbReference type="EMBL" id="JAIXMP010000087">
    <property type="protein sequence ID" value="KAI9243182.1"/>
    <property type="molecule type" value="Genomic_DNA"/>
</dbReference>
<name>A0AAD5P709_9FUNG</name>
<feature type="compositionally biased region" description="Polar residues" evidence="1">
    <location>
        <begin position="97"/>
        <end position="109"/>
    </location>
</feature>
<evidence type="ECO:0000256" key="1">
    <source>
        <dbReference type="SAM" id="MobiDB-lite"/>
    </source>
</evidence>
<sequence length="109" mass="12348">MTLWVIYRHNGMHHYSDDCTDTSDLSGSDEDDDFPLNLGEFQNKESVSSSSLYQLLANERSRQKLTNNSQILSRSVSPNIDKVNDAIKPDDFENTDDLSTQVSHRPSIV</sequence>